<gene>
    <name evidence="2" type="ORF">I7822_11980</name>
</gene>
<keyword evidence="3" id="KW-1185">Reference proteome</keyword>
<name>A0ABS3N276_9BACI</name>
<comment type="caution">
    <text evidence="2">The sequence shown here is derived from an EMBL/GenBank/DDBJ whole genome shotgun (WGS) entry which is preliminary data.</text>
</comment>
<feature type="region of interest" description="Disordered" evidence="1">
    <location>
        <begin position="22"/>
        <end position="66"/>
    </location>
</feature>
<evidence type="ECO:0000256" key="1">
    <source>
        <dbReference type="SAM" id="MobiDB-lite"/>
    </source>
</evidence>
<feature type="compositionally biased region" description="Low complexity" evidence="1">
    <location>
        <begin position="49"/>
        <end position="66"/>
    </location>
</feature>
<evidence type="ECO:0000313" key="2">
    <source>
        <dbReference type="EMBL" id="MBO1512387.1"/>
    </source>
</evidence>
<accession>A0ABS3N276</accession>
<dbReference type="EMBL" id="JAGDEL010000007">
    <property type="protein sequence ID" value="MBO1512387.1"/>
    <property type="molecule type" value="Genomic_DNA"/>
</dbReference>
<dbReference type="Proteomes" id="UP000663981">
    <property type="component" value="Unassembled WGS sequence"/>
</dbReference>
<reference evidence="2 3" key="1">
    <citation type="submission" date="2021-03" db="EMBL/GenBank/DDBJ databases">
        <title>Whole genome sequence of Metabacillus bambusae BG109.</title>
        <authorList>
            <person name="Jeong J.W."/>
        </authorList>
    </citation>
    <scope>NUCLEOTIDE SEQUENCE [LARGE SCALE GENOMIC DNA]</scope>
    <source>
        <strain evidence="2 3">BG109</strain>
    </source>
</reference>
<sequence>MTGKINENRPLVLEHQAIRFETAQSWNPASSIGKIPENNGNEPSGGHPVGPINPGQGGNNNNSPWP</sequence>
<organism evidence="2 3">
    <name type="scientific">Metabacillus bambusae</name>
    <dbReference type="NCBI Taxonomy" id="2795218"/>
    <lineage>
        <taxon>Bacteria</taxon>
        <taxon>Bacillati</taxon>
        <taxon>Bacillota</taxon>
        <taxon>Bacilli</taxon>
        <taxon>Bacillales</taxon>
        <taxon>Bacillaceae</taxon>
        <taxon>Metabacillus</taxon>
    </lineage>
</organism>
<evidence type="ECO:0000313" key="3">
    <source>
        <dbReference type="Proteomes" id="UP000663981"/>
    </source>
</evidence>
<dbReference type="RefSeq" id="WP_207978389.1">
    <property type="nucleotide sequence ID" value="NZ_JAGDEL010000007.1"/>
</dbReference>
<protein>
    <submittedName>
        <fullName evidence="2">Uncharacterized protein</fullName>
    </submittedName>
</protein>
<proteinExistence type="predicted"/>